<dbReference type="AlphaFoldDB" id="A0AAD1NTZ1"/>
<sequence length="420" mass="46519">MAHRESTLILLTNTYPLSRGEEFLENEIDHVGRAFDRVVVIPIQAGPDDAQTRVIPSNAEVMRIARTTPRSLDRTLTTAKGLFLLPPTGVDWAETRRHPRLLISDAHFEGRAQTALDGILAKIPNLRLTPETHVTIYSFWLHLTARTATLLADQLRAQGVTVDRVVSRAHRYDLYPNIAPRNHIPERRLLLQSLDEICPVSEQGTRELQTTWPQFADKIETRYLGTADPGPTAQCWRSPFTIVSCAHLSAVKRMTRMPAILARVRATGIDARWTHLGDGPEMDALRQEVAAHGVKEAVTLLGHVDNTQVMATQRDLKPSVFINLSASEGLPVSMMEVASLGIPIVATDVGGVGEIVSSDNGHLLPAEFTDAQASDALVQLAHLSDDEYSQVCQASRQVWEDRFRASVVYPEFCREVLGGR</sequence>
<evidence type="ECO:0000256" key="2">
    <source>
        <dbReference type="ARBA" id="ARBA00022679"/>
    </source>
</evidence>
<dbReference type="PANTHER" id="PTHR12526">
    <property type="entry name" value="GLYCOSYLTRANSFERASE"/>
    <property type="match status" value="1"/>
</dbReference>
<organism evidence="3 4">
    <name type="scientific">Cutibacterium modestum</name>
    <dbReference type="NCBI Taxonomy" id="2559073"/>
    <lineage>
        <taxon>Bacteria</taxon>
        <taxon>Bacillati</taxon>
        <taxon>Actinomycetota</taxon>
        <taxon>Actinomycetes</taxon>
        <taxon>Propionibacteriales</taxon>
        <taxon>Propionibacteriaceae</taxon>
        <taxon>Cutibacterium</taxon>
    </lineage>
</organism>
<dbReference type="EMBL" id="AP024747">
    <property type="protein sequence ID" value="BCY24142.1"/>
    <property type="molecule type" value="Genomic_DNA"/>
</dbReference>
<keyword evidence="1" id="KW-0328">Glycosyltransferase</keyword>
<reference evidence="3" key="1">
    <citation type="submission" date="2021-06" db="EMBL/GenBank/DDBJ databases">
        <title>Genome sequence of Cutibacterium modestum strain KB17-24694.</title>
        <authorList>
            <person name="Dekio I."/>
            <person name="Asahina A."/>
            <person name="Nishida M."/>
        </authorList>
    </citation>
    <scope>NUCLEOTIDE SEQUENCE</scope>
    <source>
        <strain evidence="3">KB17-24694</strain>
    </source>
</reference>
<dbReference type="GeneID" id="92881747"/>
<dbReference type="RefSeq" id="WP_002529240.1">
    <property type="nucleotide sequence ID" value="NZ_AP024747.1"/>
</dbReference>
<proteinExistence type="predicted"/>
<dbReference type="SUPFAM" id="SSF53756">
    <property type="entry name" value="UDP-Glycosyltransferase/glycogen phosphorylase"/>
    <property type="match status" value="1"/>
</dbReference>
<evidence type="ECO:0000313" key="4">
    <source>
        <dbReference type="Proteomes" id="UP000825072"/>
    </source>
</evidence>
<dbReference type="Pfam" id="PF13692">
    <property type="entry name" value="Glyco_trans_1_4"/>
    <property type="match status" value="1"/>
</dbReference>
<protein>
    <submittedName>
        <fullName evidence="3">Glycosyl transferase family 1</fullName>
    </submittedName>
</protein>
<dbReference type="Proteomes" id="UP000825072">
    <property type="component" value="Chromosome 1"/>
</dbReference>
<accession>A0AAD1NTZ1</accession>
<dbReference type="PANTHER" id="PTHR12526:SF629">
    <property type="entry name" value="TEICHURONIC ACID BIOSYNTHESIS GLYCOSYLTRANSFERASE TUAH-RELATED"/>
    <property type="match status" value="1"/>
</dbReference>
<evidence type="ECO:0000313" key="3">
    <source>
        <dbReference type="EMBL" id="BCY24142.1"/>
    </source>
</evidence>
<name>A0AAD1NTZ1_9ACTN</name>
<keyword evidence="2 3" id="KW-0808">Transferase</keyword>
<gene>
    <name evidence="3" type="ORF">KB1_01320</name>
</gene>
<dbReference type="GO" id="GO:0016757">
    <property type="term" value="F:glycosyltransferase activity"/>
    <property type="evidence" value="ECO:0007669"/>
    <property type="project" value="UniProtKB-KW"/>
</dbReference>
<dbReference type="Gene3D" id="3.40.50.2000">
    <property type="entry name" value="Glycogen Phosphorylase B"/>
    <property type="match status" value="2"/>
</dbReference>
<evidence type="ECO:0000256" key="1">
    <source>
        <dbReference type="ARBA" id="ARBA00022676"/>
    </source>
</evidence>